<dbReference type="EMBL" id="RQJO01000008">
    <property type="protein sequence ID" value="RRB04721.1"/>
    <property type="molecule type" value="Genomic_DNA"/>
</dbReference>
<evidence type="ECO:0000313" key="2">
    <source>
        <dbReference type="EMBL" id="RRB04721.1"/>
    </source>
</evidence>
<sequence>MKTRFSALVLLICLSGQLSAQPIALHPENPHYFSYKGKPTVLITSGEHYGAVLNLDFDFITYLNTLQKDGLNLTRTFTGAYREAPGDFGIENNTMAPKYNRYSCPWAKSEQDGYALAGKKFDLSRWDDAYFKRLKEFVGAAEQRGIIVELALFCPFYEEGMWSISPMYSFNNVNKLGHIGRNDVYTLDKNGGLLAVQEAMVRKIVTELNGFGNLLFEICNEPYFGGVQLNWQHRIADVIVEAEKNLPNKHLITQNIANGAAQIEKPHPAVSVFNFHYATPPKTVPLNYGLNKVIGDNETGFRGTADSTYRKEGWEFLLAGGGLYNNLDYSFTSVLPDGTYQPGPKSPGGGSPALRKQLAVLKDFMYSLDFVRMKPDTVLLASPLPANLRFHALGETGKQYGIYVYNRNHPKRNEPLTLSLNLPGGRYRITYVEPETNRPEAAEKTPAFRRFGDPDNPRFRSGSGRNFTYPMTGSHWVRTRYLNKGAWISRSVSTGILITSRS</sequence>
<name>A0A3P1BUD3_9BACT</name>
<feature type="chain" id="PRO_5018090594" description="Glycoside hydrolase family 5 domain-containing protein" evidence="1">
    <location>
        <begin position="21"/>
        <end position="502"/>
    </location>
</feature>
<comment type="caution">
    <text evidence="2">The sequence shown here is derived from an EMBL/GenBank/DDBJ whole genome shotgun (WGS) entry which is preliminary data.</text>
</comment>
<dbReference type="SUPFAM" id="SSF51445">
    <property type="entry name" value="(Trans)glycosidases"/>
    <property type="match status" value="1"/>
</dbReference>
<gene>
    <name evidence="2" type="ORF">EHT25_14730</name>
</gene>
<evidence type="ECO:0000313" key="3">
    <source>
        <dbReference type="Proteomes" id="UP000271925"/>
    </source>
</evidence>
<feature type="signal peptide" evidence="1">
    <location>
        <begin position="1"/>
        <end position="20"/>
    </location>
</feature>
<protein>
    <recommendedName>
        <fullName evidence="4">Glycoside hydrolase family 5 domain-containing protein</fullName>
    </recommendedName>
</protein>
<dbReference type="Proteomes" id="UP000271925">
    <property type="component" value="Unassembled WGS sequence"/>
</dbReference>
<proteinExistence type="predicted"/>
<dbReference type="Gene3D" id="3.20.20.80">
    <property type="entry name" value="Glycosidases"/>
    <property type="match status" value="1"/>
</dbReference>
<organism evidence="2 3">
    <name type="scientific">Larkinella rosea</name>
    <dbReference type="NCBI Taxonomy" id="2025312"/>
    <lineage>
        <taxon>Bacteria</taxon>
        <taxon>Pseudomonadati</taxon>
        <taxon>Bacteroidota</taxon>
        <taxon>Cytophagia</taxon>
        <taxon>Cytophagales</taxon>
        <taxon>Spirosomataceae</taxon>
        <taxon>Larkinella</taxon>
    </lineage>
</organism>
<evidence type="ECO:0008006" key="4">
    <source>
        <dbReference type="Google" id="ProtNLM"/>
    </source>
</evidence>
<accession>A0A3P1BUD3</accession>
<evidence type="ECO:0000256" key="1">
    <source>
        <dbReference type="SAM" id="SignalP"/>
    </source>
</evidence>
<keyword evidence="3" id="KW-1185">Reference proteome</keyword>
<dbReference type="OrthoDB" id="630458at2"/>
<dbReference type="AlphaFoldDB" id="A0A3P1BUD3"/>
<dbReference type="InterPro" id="IPR017853">
    <property type="entry name" value="GH"/>
</dbReference>
<dbReference type="RefSeq" id="WP_124875728.1">
    <property type="nucleotide sequence ID" value="NZ_RQJO01000008.1"/>
</dbReference>
<reference evidence="2 3" key="1">
    <citation type="submission" date="2018-11" db="EMBL/GenBank/DDBJ databases">
        <authorList>
            <person name="Zhou Z."/>
            <person name="Wang G."/>
        </authorList>
    </citation>
    <scope>NUCLEOTIDE SEQUENCE [LARGE SCALE GENOMIC DNA]</scope>
    <source>
        <strain evidence="2 3">KCTC52004</strain>
    </source>
</reference>
<keyword evidence="1" id="KW-0732">Signal</keyword>